<organism evidence="1 2">
    <name type="scientific">Huso huso</name>
    <name type="common">Beluga</name>
    <name type="synonym">Acipenser huso</name>
    <dbReference type="NCBI Taxonomy" id="61971"/>
    <lineage>
        <taxon>Eukaryota</taxon>
        <taxon>Metazoa</taxon>
        <taxon>Chordata</taxon>
        <taxon>Craniata</taxon>
        <taxon>Vertebrata</taxon>
        <taxon>Euteleostomi</taxon>
        <taxon>Actinopterygii</taxon>
        <taxon>Chondrostei</taxon>
        <taxon>Acipenseriformes</taxon>
        <taxon>Acipenseridae</taxon>
        <taxon>Huso</taxon>
    </lineage>
</organism>
<evidence type="ECO:0000313" key="1">
    <source>
        <dbReference type="EMBL" id="KAK6483488.1"/>
    </source>
</evidence>
<name>A0ABR0ZFA7_HUSHU</name>
<protein>
    <submittedName>
        <fullName evidence="1">Uncharacterized protein</fullName>
    </submittedName>
</protein>
<keyword evidence="2" id="KW-1185">Reference proteome</keyword>
<gene>
    <name evidence="1" type="ORF">HHUSO_G15005</name>
</gene>
<reference evidence="1 2" key="1">
    <citation type="submission" date="2021-05" db="EMBL/GenBank/DDBJ databases">
        <authorList>
            <person name="Zahm M."/>
            <person name="Klopp C."/>
            <person name="Cabau C."/>
            <person name="Kuhl H."/>
            <person name="Suciu R."/>
            <person name="Ciorpac M."/>
            <person name="Holostenco D."/>
            <person name="Gessner J."/>
            <person name="Wuertz S."/>
            <person name="Hohne C."/>
            <person name="Stock M."/>
            <person name="Gislard M."/>
            <person name="Lluch J."/>
            <person name="Milhes M."/>
            <person name="Lampietro C."/>
            <person name="Lopez Roques C."/>
            <person name="Donnadieu C."/>
            <person name="Du K."/>
            <person name="Schartl M."/>
            <person name="Guiguen Y."/>
        </authorList>
    </citation>
    <scope>NUCLEOTIDE SEQUENCE [LARGE SCALE GENOMIC DNA]</scope>
    <source>
        <strain evidence="1">Hh-F2</strain>
        <tissue evidence="1">Blood</tissue>
    </source>
</reference>
<dbReference type="EMBL" id="JAHFZB010000012">
    <property type="protein sequence ID" value="KAK6483488.1"/>
    <property type="molecule type" value="Genomic_DNA"/>
</dbReference>
<evidence type="ECO:0000313" key="2">
    <source>
        <dbReference type="Proteomes" id="UP001369086"/>
    </source>
</evidence>
<sequence length="77" mass="9447">MSGLYCLLEVRPHHKVKRHRLVYPHSDFRVDCKAKLWFCLFHANHCFFPARTEWNPNYKNWNPMLYEYLCNKGIFTN</sequence>
<dbReference type="Proteomes" id="UP001369086">
    <property type="component" value="Unassembled WGS sequence"/>
</dbReference>
<proteinExistence type="predicted"/>
<accession>A0ABR0ZFA7</accession>
<comment type="caution">
    <text evidence="1">The sequence shown here is derived from an EMBL/GenBank/DDBJ whole genome shotgun (WGS) entry which is preliminary data.</text>
</comment>